<gene>
    <name evidence="2" type="ORF">METZ01_LOCUS212210</name>
</gene>
<evidence type="ECO:0000313" key="2">
    <source>
        <dbReference type="EMBL" id="SVB59356.1"/>
    </source>
</evidence>
<reference evidence="2" key="1">
    <citation type="submission" date="2018-05" db="EMBL/GenBank/DDBJ databases">
        <authorList>
            <person name="Lanie J.A."/>
            <person name="Ng W.-L."/>
            <person name="Kazmierczak K.M."/>
            <person name="Andrzejewski T.M."/>
            <person name="Davidsen T.M."/>
            <person name="Wayne K.J."/>
            <person name="Tettelin H."/>
            <person name="Glass J.I."/>
            <person name="Rusch D."/>
            <person name="Podicherti R."/>
            <person name="Tsui H.-C.T."/>
            <person name="Winkler M.E."/>
        </authorList>
    </citation>
    <scope>NUCLEOTIDE SEQUENCE</scope>
</reference>
<accession>A0A382F8I5</accession>
<protein>
    <recommendedName>
        <fullName evidence="1">Alginate export domain-containing protein</fullName>
    </recommendedName>
</protein>
<sequence length="390" mass="44587">MTLRNTFSLYGSLLTFFLILDTGLSTEYQWSANIRSRLKSDTSPLVEPGSVSSIYEMRSRIGLYLLNGPISANFILQDSRILGAEDNYAGVANTTVSSFFHQAYFNFPYRDQLIQIGRFELPLGKQRIMSKNNWNNVGRSFEGVLIKDKRPFGEMLIFSLPTIESKDTYHNDQKDTWLNGIYFKYGLSGLNNGSIAEIYIMDFQDSISTLSYSTYGTRVEAGIRTLTLESEYALQTSKKISANLASVNLGYKPEIDGFVKNIWLGYDFISGDDTSTVEMEGFSKYFGAGHKYHGFYDYIRHKKFMDHAHEGLREFNLKWNLDFLFETNLLVALHYFNSGDGNTHYGQEIDLIFKKIIFDGISLEQGFALYRPDNDDSILSFIYLMLTTSL</sequence>
<dbReference type="InterPro" id="IPR025388">
    <property type="entry name" value="Alginate_export_dom"/>
</dbReference>
<feature type="domain" description="Alginate export" evidence="1">
    <location>
        <begin position="49"/>
        <end position="301"/>
    </location>
</feature>
<evidence type="ECO:0000259" key="1">
    <source>
        <dbReference type="Pfam" id="PF13372"/>
    </source>
</evidence>
<dbReference type="Pfam" id="PF13372">
    <property type="entry name" value="Alginate_exp"/>
    <property type="match status" value="1"/>
</dbReference>
<name>A0A382F8I5_9ZZZZ</name>
<organism evidence="2">
    <name type="scientific">marine metagenome</name>
    <dbReference type="NCBI Taxonomy" id="408172"/>
    <lineage>
        <taxon>unclassified sequences</taxon>
        <taxon>metagenomes</taxon>
        <taxon>ecological metagenomes</taxon>
    </lineage>
</organism>
<proteinExistence type="predicted"/>
<dbReference type="EMBL" id="UINC01048614">
    <property type="protein sequence ID" value="SVB59356.1"/>
    <property type="molecule type" value="Genomic_DNA"/>
</dbReference>
<dbReference type="AlphaFoldDB" id="A0A382F8I5"/>